<dbReference type="GeneID" id="73288477"/>
<proteinExistence type="predicted"/>
<reference evidence="2" key="1">
    <citation type="submission" date="2022-06" db="EMBL/GenBank/DDBJ databases">
        <title>Diverse halophilic archaea isolated from saline environments.</title>
        <authorList>
            <person name="Cui H.-L."/>
        </authorList>
    </citation>
    <scope>NUCLEOTIDE SEQUENCE</scope>
    <source>
        <strain evidence="2">WLHS1</strain>
    </source>
</reference>
<name>A0A9E7NAD6_9EURY</name>
<feature type="transmembrane region" description="Helical" evidence="1">
    <location>
        <begin position="50"/>
        <end position="69"/>
    </location>
</feature>
<organism evidence="2 3">
    <name type="scientific">Natronosalvus rutilus</name>
    <dbReference type="NCBI Taxonomy" id="2953753"/>
    <lineage>
        <taxon>Archaea</taxon>
        <taxon>Methanobacteriati</taxon>
        <taxon>Methanobacteriota</taxon>
        <taxon>Stenosarchaea group</taxon>
        <taxon>Halobacteria</taxon>
        <taxon>Halobacteriales</taxon>
        <taxon>Natrialbaceae</taxon>
        <taxon>Natronosalvus</taxon>
    </lineage>
</organism>
<gene>
    <name evidence="2" type="ORF">NGM29_00485</name>
</gene>
<keyword evidence="1" id="KW-0472">Membrane</keyword>
<feature type="transmembrane region" description="Helical" evidence="1">
    <location>
        <begin position="12"/>
        <end position="30"/>
    </location>
</feature>
<dbReference type="Proteomes" id="UP001056855">
    <property type="component" value="Chromosome"/>
</dbReference>
<keyword evidence="3" id="KW-1185">Reference proteome</keyword>
<accession>A0A9E7NAD6</accession>
<keyword evidence="1" id="KW-0812">Transmembrane</keyword>
<feature type="transmembrane region" description="Helical" evidence="1">
    <location>
        <begin position="76"/>
        <end position="97"/>
    </location>
</feature>
<sequence length="145" mass="15451">MTRPPATLHRTSEIALAVFVLLVDLVLLADRSLPWPTWPKLGSAPIDPELVLPGVLAILVIVGVIREGLELRVGQLLALGLGALTLWWASLSLYTLYAGTGGGVFFGGLFTLASATPLAVVVLTRAGIRRDLHRRLVASVRRAGI</sequence>
<feature type="transmembrane region" description="Helical" evidence="1">
    <location>
        <begin position="103"/>
        <end position="124"/>
    </location>
</feature>
<dbReference type="EMBL" id="CP100355">
    <property type="protein sequence ID" value="UTF53796.1"/>
    <property type="molecule type" value="Genomic_DNA"/>
</dbReference>
<evidence type="ECO:0000313" key="3">
    <source>
        <dbReference type="Proteomes" id="UP001056855"/>
    </source>
</evidence>
<dbReference type="AlphaFoldDB" id="A0A9E7NAD6"/>
<dbReference type="KEGG" id="sawl:NGM29_00485"/>
<protein>
    <submittedName>
        <fullName evidence="2">Uncharacterized protein</fullName>
    </submittedName>
</protein>
<evidence type="ECO:0000256" key="1">
    <source>
        <dbReference type="SAM" id="Phobius"/>
    </source>
</evidence>
<dbReference type="RefSeq" id="WP_254158316.1">
    <property type="nucleotide sequence ID" value="NZ_CP100355.1"/>
</dbReference>
<evidence type="ECO:0000313" key="2">
    <source>
        <dbReference type="EMBL" id="UTF53796.1"/>
    </source>
</evidence>
<keyword evidence="1" id="KW-1133">Transmembrane helix</keyword>